<dbReference type="InterPro" id="IPR036188">
    <property type="entry name" value="FAD/NAD-bd_sf"/>
</dbReference>
<dbReference type="PANTHER" id="PTHR13789">
    <property type="entry name" value="MONOOXYGENASE"/>
    <property type="match status" value="1"/>
</dbReference>
<dbReference type="Proteomes" id="UP001139157">
    <property type="component" value="Unassembled WGS sequence"/>
</dbReference>
<gene>
    <name evidence="4" type="ORF">NDR86_19150</name>
</gene>
<dbReference type="AlphaFoldDB" id="A0A9X2IX37"/>
<dbReference type="EMBL" id="JAMRXG010000007">
    <property type="protein sequence ID" value="MCM6775597.1"/>
    <property type="molecule type" value="Genomic_DNA"/>
</dbReference>
<dbReference type="RefSeq" id="WP_251913839.1">
    <property type="nucleotide sequence ID" value="NZ_JAMRXG010000007.1"/>
</dbReference>
<keyword evidence="5" id="KW-1185">Reference proteome</keyword>
<dbReference type="Gene3D" id="3.50.50.60">
    <property type="entry name" value="FAD/NAD(P)-binding domain"/>
    <property type="match status" value="1"/>
</dbReference>
<organism evidence="4 5">
    <name type="scientific">Nocardia pulmonis</name>
    <dbReference type="NCBI Taxonomy" id="2951408"/>
    <lineage>
        <taxon>Bacteria</taxon>
        <taxon>Bacillati</taxon>
        <taxon>Actinomycetota</taxon>
        <taxon>Actinomycetes</taxon>
        <taxon>Mycobacteriales</taxon>
        <taxon>Nocardiaceae</taxon>
        <taxon>Nocardia</taxon>
    </lineage>
</organism>
<dbReference type="PANTHER" id="PTHR13789:SF309">
    <property type="entry name" value="PUTATIVE (AFU_ORTHOLOGUE AFUA_6G14510)-RELATED"/>
    <property type="match status" value="1"/>
</dbReference>
<sequence length="374" mass="41791">MPRSPRILVVGAGIAGLSLAAALRQRGIHPTVIEKTPRYGDVGYVIGLWPMGRRVLEQLDLGARFEAATVPVNHYVTHGGDGKTLRRFDFGARLGRDTPRTLRRAELIELLREGTEVRMGRTIESIEQNGRAVRVRFDDGEYGEFDVVVGADGIRSRVRDLVAGEVPLRRTGVRLWTWWVHDTGLPADEVHEFWGTGRFFGYNPTLGAVGCAAALRTDGAHDPPRLRERLAGLAGPSAWLIDTLDEAARVDSFDLDDLRMRRWVFGRVVLIGDAGAAFLPTAGVGASMAMESAQVLAEELTTTDTDALPEALRRYARRRRRRVDAVQNRSRWLVVLMMPRTRIGTATRTLLLRAVPERLMIDEITRWNPTRDEE</sequence>
<dbReference type="Pfam" id="PF01494">
    <property type="entry name" value="FAD_binding_3"/>
    <property type="match status" value="1"/>
</dbReference>
<reference evidence="4" key="1">
    <citation type="submission" date="2022-06" db="EMBL/GenBank/DDBJ databases">
        <title>Novel species in genus nocardia.</title>
        <authorList>
            <person name="Li F."/>
        </authorList>
    </citation>
    <scope>NUCLEOTIDE SEQUENCE</scope>
    <source>
        <strain evidence="4">CDC141</strain>
    </source>
</reference>
<dbReference type="InterPro" id="IPR002938">
    <property type="entry name" value="FAD-bd"/>
</dbReference>
<keyword evidence="1" id="KW-0560">Oxidoreductase</keyword>
<accession>A0A9X2IX37</accession>
<evidence type="ECO:0000259" key="3">
    <source>
        <dbReference type="Pfam" id="PF01494"/>
    </source>
</evidence>
<dbReference type="InterPro" id="IPR050493">
    <property type="entry name" value="FAD-dep_Monooxygenase_BioMet"/>
</dbReference>
<comment type="caution">
    <text evidence="4">The sequence shown here is derived from an EMBL/GenBank/DDBJ whole genome shotgun (WGS) entry which is preliminary data.</text>
</comment>
<proteinExistence type="predicted"/>
<evidence type="ECO:0000256" key="1">
    <source>
        <dbReference type="ARBA" id="ARBA00023002"/>
    </source>
</evidence>
<evidence type="ECO:0000256" key="2">
    <source>
        <dbReference type="ARBA" id="ARBA00023033"/>
    </source>
</evidence>
<dbReference type="GO" id="GO:0004497">
    <property type="term" value="F:monooxygenase activity"/>
    <property type="evidence" value="ECO:0007669"/>
    <property type="project" value="UniProtKB-KW"/>
</dbReference>
<name>A0A9X2IX37_9NOCA</name>
<dbReference type="GO" id="GO:0071949">
    <property type="term" value="F:FAD binding"/>
    <property type="evidence" value="ECO:0007669"/>
    <property type="project" value="InterPro"/>
</dbReference>
<protein>
    <submittedName>
        <fullName evidence="4">FAD-dependent monooxygenase</fullName>
    </submittedName>
</protein>
<evidence type="ECO:0000313" key="5">
    <source>
        <dbReference type="Proteomes" id="UP001139157"/>
    </source>
</evidence>
<dbReference type="SUPFAM" id="SSF51905">
    <property type="entry name" value="FAD/NAD(P)-binding domain"/>
    <property type="match status" value="1"/>
</dbReference>
<feature type="domain" description="FAD-binding" evidence="3">
    <location>
        <begin position="7"/>
        <end position="329"/>
    </location>
</feature>
<keyword evidence="2 4" id="KW-0503">Monooxygenase</keyword>
<dbReference type="PRINTS" id="PR00420">
    <property type="entry name" value="RNGMNOXGNASE"/>
</dbReference>
<evidence type="ECO:0000313" key="4">
    <source>
        <dbReference type="EMBL" id="MCM6775597.1"/>
    </source>
</evidence>